<comment type="caution">
    <text evidence="2">The sequence shown here is derived from an EMBL/GenBank/DDBJ whole genome shotgun (WGS) entry which is preliminary data.</text>
</comment>
<gene>
    <name evidence="2" type="ORF">FHR32_002543</name>
</gene>
<evidence type="ECO:0000313" key="3">
    <source>
        <dbReference type="Proteomes" id="UP000534286"/>
    </source>
</evidence>
<accession>A0A7W7RU42</accession>
<protein>
    <submittedName>
        <fullName evidence="2">Uncharacterized protein</fullName>
    </submittedName>
</protein>
<name>A0A7W7RU42_9ACTN</name>
<dbReference type="EMBL" id="JACHJU010000001">
    <property type="protein sequence ID" value="MBB4938238.1"/>
    <property type="molecule type" value="Genomic_DNA"/>
</dbReference>
<dbReference type="AlphaFoldDB" id="A0A7W7RU42"/>
<proteinExistence type="predicted"/>
<organism evidence="2 3">
    <name type="scientific">Streptosporangium album</name>
    <dbReference type="NCBI Taxonomy" id="47479"/>
    <lineage>
        <taxon>Bacteria</taxon>
        <taxon>Bacillati</taxon>
        <taxon>Actinomycetota</taxon>
        <taxon>Actinomycetes</taxon>
        <taxon>Streptosporangiales</taxon>
        <taxon>Streptosporangiaceae</taxon>
        <taxon>Streptosporangium</taxon>
    </lineage>
</organism>
<sequence>MKWWKHRCRRCRDAPPDSLPPLLRRLPDLPVLGRLPDLPAATPGPSAAPGPETVVLTGLLTRLSAFGGYTGYDYALYAGDGRLLGKKAMKPRLLVDDGVARWAAGPMKRGLSDRAFSSRRAFHGEECDDGLQLRGGLSRSRLPLPQQGFHGREVGRPAAGDLGGHWFSGKVDHRVITLPVFSARLYGVQPVRRLERSIKVVNDRHGRPSDGHRSSVTLWSCVGGSNAIQRAPGTARDAVVKKSMVPRKPSPVRSEDE</sequence>
<feature type="region of interest" description="Disordered" evidence="1">
    <location>
        <begin position="230"/>
        <end position="257"/>
    </location>
</feature>
<evidence type="ECO:0000313" key="2">
    <source>
        <dbReference type="EMBL" id="MBB4938238.1"/>
    </source>
</evidence>
<evidence type="ECO:0000256" key="1">
    <source>
        <dbReference type="SAM" id="MobiDB-lite"/>
    </source>
</evidence>
<keyword evidence="3" id="KW-1185">Reference proteome</keyword>
<reference evidence="2 3" key="1">
    <citation type="submission" date="2020-08" db="EMBL/GenBank/DDBJ databases">
        <title>Sequencing the genomes of 1000 actinobacteria strains.</title>
        <authorList>
            <person name="Klenk H.-P."/>
        </authorList>
    </citation>
    <scope>NUCLEOTIDE SEQUENCE [LARGE SCALE GENOMIC DNA]</scope>
    <source>
        <strain evidence="2 3">DSM 43023</strain>
    </source>
</reference>
<dbReference type="Proteomes" id="UP000534286">
    <property type="component" value="Unassembled WGS sequence"/>
</dbReference>